<dbReference type="EMBL" id="MAXA01000235">
    <property type="protein sequence ID" value="OHV24324.1"/>
    <property type="molecule type" value="Genomic_DNA"/>
</dbReference>
<keyword evidence="2" id="KW-1185">Reference proteome</keyword>
<comment type="caution">
    <text evidence="1">The sequence shown here is derived from an EMBL/GenBank/DDBJ whole genome shotgun (WGS) entry which is preliminary data.</text>
</comment>
<name>A0A1S1PWP4_9ACTN</name>
<dbReference type="Proteomes" id="UP000179769">
    <property type="component" value="Unassembled WGS sequence"/>
</dbReference>
<sequence>MPETDVRMMTIQEVSRRTGFTERRCATTNGWGGTLELAVINPVGIFGPVLGADYASSIDLVRRLLAGAMPAIPACTPGSSTSARSPSCISWP</sequence>
<evidence type="ECO:0000313" key="1">
    <source>
        <dbReference type="EMBL" id="OHV24324.1"/>
    </source>
</evidence>
<dbReference type="AlphaFoldDB" id="A0A1S1PWP4"/>
<organism evidence="1 2">
    <name type="scientific">Parafrankia soli</name>
    <dbReference type="NCBI Taxonomy" id="2599596"/>
    <lineage>
        <taxon>Bacteria</taxon>
        <taxon>Bacillati</taxon>
        <taxon>Actinomycetota</taxon>
        <taxon>Actinomycetes</taxon>
        <taxon>Frankiales</taxon>
        <taxon>Frankiaceae</taxon>
        <taxon>Parafrankia</taxon>
    </lineage>
</organism>
<gene>
    <name evidence="1" type="ORF">BBK14_05530</name>
</gene>
<evidence type="ECO:0000313" key="2">
    <source>
        <dbReference type="Proteomes" id="UP000179769"/>
    </source>
</evidence>
<protein>
    <submittedName>
        <fullName evidence="1">Uncharacterized protein</fullName>
    </submittedName>
</protein>
<reference evidence="2" key="1">
    <citation type="submission" date="2016-07" db="EMBL/GenBank/DDBJ databases">
        <title>Frankia sp. NRRL B-16219 Genome sequencing.</title>
        <authorList>
            <person name="Ghodhbane-Gtari F."/>
            <person name="Swanson E."/>
            <person name="Gueddou A."/>
            <person name="Louati M."/>
            <person name="Nouioui I."/>
            <person name="Hezbri K."/>
            <person name="Abebe-Akele F."/>
            <person name="Simpson S."/>
            <person name="Morris K."/>
            <person name="Thomas K."/>
            <person name="Gtari M."/>
            <person name="Tisa L.S."/>
        </authorList>
    </citation>
    <scope>NUCLEOTIDE SEQUENCE [LARGE SCALE GENOMIC DNA]</scope>
    <source>
        <strain evidence="2">NRRL B-16219</strain>
    </source>
</reference>
<proteinExistence type="predicted"/>
<accession>A0A1S1PWP4</accession>